<feature type="compositionally biased region" description="Basic and acidic residues" evidence="8">
    <location>
        <begin position="524"/>
        <end position="545"/>
    </location>
</feature>
<evidence type="ECO:0000313" key="9">
    <source>
        <dbReference type="EMBL" id="KAL1490910.1"/>
    </source>
</evidence>
<name>A0ABD1E8L2_HYPHA</name>
<evidence type="ECO:0000256" key="4">
    <source>
        <dbReference type="ARBA" id="ARBA00022824"/>
    </source>
</evidence>
<evidence type="ECO:0000256" key="5">
    <source>
        <dbReference type="ARBA" id="ARBA00022989"/>
    </source>
</evidence>
<feature type="region of interest" description="Disordered" evidence="8">
    <location>
        <begin position="113"/>
        <end position="133"/>
    </location>
</feature>
<feature type="region of interest" description="Disordered" evidence="8">
    <location>
        <begin position="300"/>
        <end position="357"/>
    </location>
</feature>
<dbReference type="InterPro" id="IPR019130">
    <property type="entry name" value="Macoilin"/>
</dbReference>
<dbReference type="PANTHER" id="PTHR13289">
    <property type="entry name" value="PROTEIN PHOSPHATASE 1-BINDING PROTEIN BIFOCAL"/>
    <property type="match status" value="1"/>
</dbReference>
<protein>
    <submittedName>
        <fullName evidence="9">Uncharacterized protein</fullName>
    </submittedName>
</protein>
<proteinExistence type="predicted"/>
<evidence type="ECO:0000256" key="6">
    <source>
        <dbReference type="ARBA" id="ARBA00023136"/>
    </source>
</evidence>
<comment type="caution">
    <text evidence="9">The sequence shown here is derived from an EMBL/GenBank/DDBJ whole genome shotgun (WGS) entry which is preliminary data.</text>
</comment>
<comment type="subcellular location">
    <subcellularLocation>
        <location evidence="1">Nucleus membrane</location>
        <topology evidence="1">Multi-pass membrane protein</topology>
    </subcellularLocation>
    <subcellularLocation>
        <location evidence="2">Rough endoplasmic reticulum membrane</location>
        <topology evidence="2">Multi-pass membrane protein</topology>
    </subcellularLocation>
</comment>
<reference evidence="9 10" key="1">
    <citation type="submission" date="2024-05" db="EMBL/GenBank/DDBJ databases">
        <title>Genetic variation in Jamaican populations of the coffee berry borer (Hypothenemus hampei).</title>
        <authorList>
            <person name="Errbii M."/>
            <person name="Myrie A."/>
        </authorList>
    </citation>
    <scope>NUCLEOTIDE SEQUENCE [LARGE SCALE GENOMIC DNA]</scope>
    <source>
        <strain evidence="9">JA-Hopewell-2020-01-JO</strain>
        <tissue evidence="9">Whole body</tissue>
    </source>
</reference>
<keyword evidence="6" id="KW-0472">Membrane</keyword>
<evidence type="ECO:0000256" key="1">
    <source>
        <dbReference type="ARBA" id="ARBA00004232"/>
    </source>
</evidence>
<keyword evidence="3" id="KW-0812">Transmembrane</keyword>
<dbReference type="AlphaFoldDB" id="A0ABD1E8L2"/>
<evidence type="ECO:0000256" key="7">
    <source>
        <dbReference type="ARBA" id="ARBA00023242"/>
    </source>
</evidence>
<evidence type="ECO:0000256" key="3">
    <source>
        <dbReference type="ARBA" id="ARBA00022692"/>
    </source>
</evidence>
<keyword evidence="10" id="KW-1185">Reference proteome</keyword>
<sequence length="760" mass="85555">MMVQERLWIDHHHHHHHHLNRHHSYPKNDLVCQENGFAGKELDSAGSSDSEDLHYGPGIVNRLRNKYLSLALRESNNSRATILRKATSLENLLDDNDGVSPREKTEEMGRFASKTHGNMTNGGTRYRSATRHQEMKRARSVEAISRVSHDEDATLKKINNRQSLHEEMLLFHSVNEPTKTTSTASENKKNGNEYTPPGGINRPKRIPPLLNEKEKPPVDVVKHVKMIFEKRQDSRRKPPHTGDVAEKIRNFTALILKCRAQTTYRDWKPRINAHGEVAAKVDSFNDIIVKTKVALKPLKPYHKPVPNEKTKSNTQSKPVAKPVILSESDVAKPKSLDLPSPKRKHNGFNNLPSPIPDVSRVVGNNGCDPKQRLCETPDLILTSSPLHKIAPKNCDDFLIEDRDLSDHPFEATNLFLSPIHSPTKQTRDDSFNDDQHQQEEPKSSAVYNFLTSQIDQRHLPKASTENRIKMGLSAFEIERNLKNVAKSETKKIIKDPVQFSDVSTSVKNASAPIKIVPNLENASEEVKEEKTKKKKNKEEKEEDEVKIVLPKKGPRPEEPATSAVFNFTSRKDVPDYISNDTSRAPSKLVIPKPDEPGIKLLSEALLTNFKEIQEVLEEEELIKSLEARPPSPCDVTFINDNVLIDGKSSLIQTNSKKVKLNISFLDNAEIYEYPSEISLLLEETHVSTLAGSHQVGHSVPALSGSLLATYTPKTTGDFQLGVTKTIKMDEKEQPVQDEKFQEVEEKPVLFSSGSTSDILF</sequence>
<feature type="compositionally biased region" description="Polar residues" evidence="8">
    <location>
        <begin position="175"/>
        <end position="185"/>
    </location>
</feature>
<dbReference type="GO" id="GO:0030867">
    <property type="term" value="C:rough endoplasmic reticulum membrane"/>
    <property type="evidence" value="ECO:0007669"/>
    <property type="project" value="UniProtKB-SubCell"/>
</dbReference>
<gene>
    <name evidence="9" type="ORF">ABEB36_011584</name>
</gene>
<evidence type="ECO:0000313" key="10">
    <source>
        <dbReference type="Proteomes" id="UP001566132"/>
    </source>
</evidence>
<dbReference type="EMBL" id="JBDJPC010000009">
    <property type="protein sequence ID" value="KAL1490910.1"/>
    <property type="molecule type" value="Genomic_DNA"/>
</dbReference>
<feature type="compositionally biased region" description="Basic and acidic residues" evidence="8">
    <location>
        <begin position="425"/>
        <end position="442"/>
    </location>
</feature>
<keyword evidence="5" id="KW-1133">Transmembrane helix</keyword>
<feature type="region of interest" description="Disordered" evidence="8">
    <location>
        <begin position="522"/>
        <end position="545"/>
    </location>
</feature>
<accession>A0ABD1E8L2</accession>
<evidence type="ECO:0000256" key="2">
    <source>
        <dbReference type="ARBA" id="ARBA00004269"/>
    </source>
</evidence>
<dbReference type="GO" id="GO:0031965">
    <property type="term" value="C:nuclear membrane"/>
    <property type="evidence" value="ECO:0007669"/>
    <property type="project" value="UniProtKB-SubCell"/>
</dbReference>
<keyword evidence="4" id="KW-0256">Endoplasmic reticulum</keyword>
<keyword evidence="7" id="KW-0539">Nucleus</keyword>
<feature type="region of interest" description="Disordered" evidence="8">
    <location>
        <begin position="175"/>
        <end position="212"/>
    </location>
</feature>
<organism evidence="9 10">
    <name type="scientific">Hypothenemus hampei</name>
    <name type="common">Coffee berry borer</name>
    <dbReference type="NCBI Taxonomy" id="57062"/>
    <lineage>
        <taxon>Eukaryota</taxon>
        <taxon>Metazoa</taxon>
        <taxon>Ecdysozoa</taxon>
        <taxon>Arthropoda</taxon>
        <taxon>Hexapoda</taxon>
        <taxon>Insecta</taxon>
        <taxon>Pterygota</taxon>
        <taxon>Neoptera</taxon>
        <taxon>Endopterygota</taxon>
        <taxon>Coleoptera</taxon>
        <taxon>Polyphaga</taxon>
        <taxon>Cucujiformia</taxon>
        <taxon>Curculionidae</taxon>
        <taxon>Scolytinae</taxon>
        <taxon>Hypothenemus</taxon>
    </lineage>
</organism>
<evidence type="ECO:0000256" key="8">
    <source>
        <dbReference type="SAM" id="MobiDB-lite"/>
    </source>
</evidence>
<feature type="region of interest" description="Disordered" evidence="8">
    <location>
        <begin position="415"/>
        <end position="444"/>
    </location>
</feature>
<dbReference type="PANTHER" id="PTHR13289:SF3">
    <property type="entry name" value="BIFOCAL, ISOFORM F"/>
    <property type="match status" value="1"/>
</dbReference>
<dbReference type="Proteomes" id="UP001566132">
    <property type="component" value="Unassembled WGS sequence"/>
</dbReference>